<feature type="region of interest" description="Disordered" evidence="1">
    <location>
        <begin position="162"/>
        <end position="192"/>
    </location>
</feature>
<gene>
    <name evidence="2" type="ORF">D4764_22G0003600</name>
</gene>
<accession>A0A5C6NC48</accession>
<keyword evidence="3" id="KW-1185">Reference proteome</keyword>
<dbReference type="EMBL" id="RHFK02000015">
    <property type="protein sequence ID" value="TWW64713.1"/>
    <property type="molecule type" value="Genomic_DNA"/>
</dbReference>
<reference evidence="2 3" key="1">
    <citation type="submission" date="2019-04" db="EMBL/GenBank/DDBJ databases">
        <title>Chromosome genome assembly for Takifugu flavidus.</title>
        <authorList>
            <person name="Xiao S."/>
        </authorList>
    </citation>
    <scope>NUCLEOTIDE SEQUENCE [LARGE SCALE GENOMIC DNA]</scope>
    <source>
        <strain evidence="2">HTHZ2018</strain>
        <tissue evidence="2">Muscle</tissue>
    </source>
</reference>
<evidence type="ECO:0000256" key="1">
    <source>
        <dbReference type="SAM" id="MobiDB-lite"/>
    </source>
</evidence>
<comment type="caution">
    <text evidence="2">The sequence shown here is derived from an EMBL/GenBank/DDBJ whole genome shotgun (WGS) entry which is preliminary data.</text>
</comment>
<dbReference type="AlphaFoldDB" id="A0A5C6NC48"/>
<dbReference type="Proteomes" id="UP000324091">
    <property type="component" value="Chromosome 22"/>
</dbReference>
<evidence type="ECO:0000313" key="2">
    <source>
        <dbReference type="EMBL" id="TWW64713.1"/>
    </source>
</evidence>
<dbReference type="Gene3D" id="2.40.50.90">
    <property type="match status" value="1"/>
</dbReference>
<proteinExistence type="predicted"/>
<sequence length="365" mass="39819">MGRIPRTRWPSPTSTCRNTSSAAITNQLIKALASSSLFFLAGVVGVELRTGCLFAGFRARLRSPRQYRLPDDELIQKRDTIMGQKKQQHANEQSVATQRRRFEIFGFPHQQPRASRKGGGTGVDVSTLARVSSIAYALPFAVAMFRWPNLLAAAFPRSSGTKRTVGCSRKVSGPGGAASTPPRRSLNKADSEGVEDVTLHRCPLTCLRRSGIGNQPEAGVPVAKSPGRRVPALERNKEDGRLLTEGVLSPACAALASAINPKPEVWANYEEKPAEEFVHVSEEKERVAKYRAVYVTEITDTLHFYTQDVETGNVEPCLASCKTSAPVWGGCQQFHTQSSGVSSGTQMLHGFPLREEPGDPSPEFR</sequence>
<protein>
    <submittedName>
        <fullName evidence="2">p100 co-activator</fullName>
    </submittedName>
</protein>
<evidence type="ECO:0000313" key="3">
    <source>
        <dbReference type="Proteomes" id="UP000324091"/>
    </source>
</evidence>
<organism evidence="2 3">
    <name type="scientific">Takifugu flavidus</name>
    <name type="common">sansaifugu</name>
    <dbReference type="NCBI Taxonomy" id="433684"/>
    <lineage>
        <taxon>Eukaryota</taxon>
        <taxon>Metazoa</taxon>
        <taxon>Chordata</taxon>
        <taxon>Craniata</taxon>
        <taxon>Vertebrata</taxon>
        <taxon>Euteleostomi</taxon>
        <taxon>Actinopterygii</taxon>
        <taxon>Neopterygii</taxon>
        <taxon>Teleostei</taxon>
        <taxon>Neoteleostei</taxon>
        <taxon>Acanthomorphata</taxon>
        <taxon>Eupercaria</taxon>
        <taxon>Tetraodontiformes</taxon>
        <taxon>Tetradontoidea</taxon>
        <taxon>Tetraodontidae</taxon>
        <taxon>Takifugu</taxon>
    </lineage>
</organism>
<dbReference type="InterPro" id="IPR035437">
    <property type="entry name" value="SNase_OB-fold_sf"/>
</dbReference>
<name>A0A5C6NC48_9TELE</name>